<keyword evidence="4" id="KW-1185">Reference proteome</keyword>
<reference evidence="3 4" key="1">
    <citation type="journal article" date="2019" name="Nat. Ecol. Evol.">
        <title>Megaphylogeny resolves global patterns of mushroom evolution.</title>
        <authorList>
            <person name="Varga T."/>
            <person name="Krizsan K."/>
            <person name="Foldi C."/>
            <person name="Dima B."/>
            <person name="Sanchez-Garcia M."/>
            <person name="Sanchez-Ramirez S."/>
            <person name="Szollosi G.J."/>
            <person name="Szarkandi J.G."/>
            <person name="Papp V."/>
            <person name="Albert L."/>
            <person name="Andreopoulos W."/>
            <person name="Angelini C."/>
            <person name="Antonin V."/>
            <person name="Barry K.W."/>
            <person name="Bougher N.L."/>
            <person name="Buchanan P."/>
            <person name="Buyck B."/>
            <person name="Bense V."/>
            <person name="Catcheside P."/>
            <person name="Chovatia M."/>
            <person name="Cooper J."/>
            <person name="Damon W."/>
            <person name="Desjardin D."/>
            <person name="Finy P."/>
            <person name="Geml J."/>
            <person name="Haridas S."/>
            <person name="Hughes K."/>
            <person name="Justo A."/>
            <person name="Karasinski D."/>
            <person name="Kautmanova I."/>
            <person name="Kiss B."/>
            <person name="Kocsube S."/>
            <person name="Kotiranta H."/>
            <person name="LaButti K.M."/>
            <person name="Lechner B.E."/>
            <person name="Liimatainen K."/>
            <person name="Lipzen A."/>
            <person name="Lukacs Z."/>
            <person name="Mihaltcheva S."/>
            <person name="Morgado L.N."/>
            <person name="Niskanen T."/>
            <person name="Noordeloos M.E."/>
            <person name="Ohm R.A."/>
            <person name="Ortiz-Santana B."/>
            <person name="Ovrebo C."/>
            <person name="Racz N."/>
            <person name="Riley R."/>
            <person name="Savchenko A."/>
            <person name="Shiryaev A."/>
            <person name="Soop K."/>
            <person name="Spirin V."/>
            <person name="Szebenyi C."/>
            <person name="Tomsovsky M."/>
            <person name="Tulloss R.E."/>
            <person name="Uehling J."/>
            <person name="Grigoriev I.V."/>
            <person name="Vagvolgyi C."/>
            <person name="Papp T."/>
            <person name="Martin F.M."/>
            <person name="Miettinen O."/>
            <person name="Hibbett D.S."/>
            <person name="Nagy L.G."/>
        </authorList>
    </citation>
    <scope>NUCLEOTIDE SEQUENCE [LARGE SCALE GENOMIC DNA]</scope>
    <source>
        <strain evidence="3 4">CBS 962.96</strain>
    </source>
</reference>
<dbReference type="Proteomes" id="UP000297245">
    <property type="component" value="Unassembled WGS sequence"/>
</dbReference>
<keyword evidence="2" id="KW-0812">Transmembrane</keyword>
<feature type="region of interest" description="Disordered" evidence="1">
    <location>
        <begin position="16"/>
        <end position="42"/>
    </location>
</feature>
<feature type="compositionally biased region" description="Low complexity" evidence="1">
    <location>
        <begin position="112"/>
        <end position="130"/>
    </location>
</feature>
<evidence type="ECO:0000313" key="4">
    <source>
        <dbReference type="Proteomes" id="UP000297245"/>
    </source>
</evidence>
<keyword evidence="2" id="KW-1133">Transmembrane helix</keyword>
<feature type="transmembrane region" description="Helical" evidence="2">
    <location>
        <begin position="47"/>
        <end position="69"/>
    </location>
</feature>
<proteinExistence type="predicted"/>
<evidence type="ECO:0000256" key="1">
    <source>
        <dbReference type="SAM" id="MobiDB-lite"/>
    </source>
</evidence>
<feature type="compositionally biased region" description="Low complexity" evidence="1">
    <location>
        <begin position="16"/>
        <end position="33"/>
    </location>
</feature>
<dbReference type="EMBL" id="ML179781">
    <property type="protein sequence ID" value="THU81773.1"/>
    <property type="molecule type" value="Genomic_DNA"/>
</dbReference>
<name>A0A4S8L0M0_DENBC</name>
<evidence type="ECO:0000313" key="3">
    <source>
        <dbReference type="EMBL" id="THU81773.1"/>
    </source>
</evidence>
<gene>
    <name evidence="3" type="ORF">K435DRAFT_844618</name>
</gene>
<sequence length="294" mass="31544">MDHVAGTQIFRLAMSSASSATTNSTSSTSSPTSLHADTKERNRPPTWLSVTLAALTVTATVVIPGAILLRRRHSARLPGSTAPAPTRRVRTSAKFELDSLGSKISKSKTEAVSVPSRSSLPSLSGVSVRPATGDGPTALSYSGPTPGVEASTEVAQKDGFSPILHALKALGVATVLVSTGAVAGVWGVKSYLGVKDTQEFAERMHGFVSTRIPVLSVWINRSHFNEDDDCSSSQSASEVDKEWTWPEAEDRLRDAYSRGGATAWIETALKEMEDEVRSLRRKRDKMEDESNEQS</sequence>
<dbReference type="OrthoDB" id="5346979at2759"/>
<feature type="region of interest" description="Disordered" evidence="1">
    <location>
        <begin position="106"/>
        <end position="136"/>
    </location>
</feature>
<evidence type="ECO:0000256" key="2">
    <source>
        <dbReference type="SAM" id="Phobius"/>
    </source>
</evidence>
<dbReference type="AlphaFoldDB" id="A0A4S8L0M0"/>
<protein>
    <submittedName>
        <fullName evidence="3">Uncharacterized protein</fullName>
    </submittedName>
</protein>
<organism evidence="3 4">
    <name type="scientific">Dendrothele bispora (strain CBS 962.96)</name>
    <dbReference type="NCBI Taxonomy" id="1314807"/>
    <lineage>
        <taxon>Eukaryota</taxon>
        <taxon>Fungi</taxon>
        <taxon>Dikarya</taxon>
        <taxon>Basidiomycota</taxon>
        <taxon>Agaricomycotina</taxon>
        <taxon>Agaricomycetes</taxon>
        <taxon>Agaricomycetidae</taxon>
        <taxon>Agaricales</taxon>
        <taxon>Agaricales incertae sedis</taxon>
        <taxon>Dendrothele</taxon>
    </lineage>
</organism>
<accession>A0A4S8L0M0</accession>
<keyword evidence="2" id="KW-0472">Membrane</keyword>